<gene>
    <name evidence="2" type="ORF">SZN_27201</name>
</gene>
<feature type="non-terminal residue" evidence="2">
    <location>
        <position position="129"/>
    </location>
</feature>
<feature type="region of interest" description="Disordered" evidence="1">
    <location>
        <begin position="1"/>
        <end position="28"/>
    </location>
</feature>
<name>G2GIV0_9ACTN</name>
<feature type="compositionally biased region" description="Basic and acidic residues" evidence="1">
    <location>
        <begin position="1"/>
        <end position="11"/>
    </location>
</feature>
<dbReference type="Proteomes" id="UP000004217">
    <property type="component" value="Unassembled WGS sequence"/>
</dbReference>
<organism evidence="2 3">
    <name type="scientific">Streptomyces zinciresistens K42</name>
    <dbReference type="NCBI Taxonomy" id="700597"/>
    <lineage>
        <taxon>Bacteria</taxon>
        <taxon>Bacillati</taxon>
        <taxon>Actinomycetota</taxon>
        <taxon>Actinomycetes</taxon>
        <taxon>Kitasatosporales</taxon>
        <taxon>Streptomycetaceae</taxon>
        <taxon>Streptomyces</taxon>
    </lineage>
</organism>
<dbReference type="AlphaFoldDB" id="G2GIV0"/>
<dbReference type="EMBL" id="AGBF01000136">
    <property type="protein sequence ID" value="EGX56581.1"/>
    <property type="molecule type" value="Genomic_DNA"/>
</dbReference>
<proteinExistence type="predicted"/>
<accession>G2GIV0</accession>
<comment type="caution">
    <text evidence="2">The sequence shown here is derived from an EMBL/GenBank/DDBJ whole genome shotgun (WGS) entry which is preliminary data.</text>
</comment>
<evidence type="ECO:0000256" key="1">
    <source>
        <dbReference type="SAM" id="MobiDB-lite"/>
    </source>
</evidence>
<sequence length="129" mass="12995">MTEPRDTDGPRGPEGPESGIGRPGHPCPECGAQRTAGGAPSCGCGPRVAEALRDARTADAAAVEDFDPLRIRPYVELDGDPGETMPLRAVPPGTAAPVEATAALPTPLASAATAPSARDLSLFESAAPV</sequence>
<evidence type="ECO:0000313" key="3">
    <source>
        <dbReference type="Proteomes" id="UP000004217"/>
    </source>
</evidence>
<reference evidence="2 3" key="1">
    <citation type="submission" date="2011-08" db="EMBL/GenBank/DDBJ databases">
        <authorList>
            <person name="Lin Y."/>
            <person name="Hao X."/>
            <person name="Johnstone L."/>
            <person name="Miller S.J."/>
            <person name="Wei G."/>
            <person name="Rensing C."/>
        </authorList>
    </citation>
    <scope>NUCLEOTIDE SEQUENCE [LARGE SCALE GENOMIC DNA]</scope>
    <source>
        <strain evidence="2 3">K42</strain>
    </source>
</reference>
<evidence type="ECO:0000313" key="2">
    <source>
        <dbReference type="EMBL" id="EGX56581.1"/>
    </source>
</evidence>
<protein>
    <submittedName>
        <fullName evidence="2">Peptidoglycan-binding membrane protein</fullName>
    </submittedName>
</protein>
<keyword evidence="3" id="KW-1185">Reference proteome</keyword>